<dbReference type="SUPFAM" id="SSF56219">
    <property type="entry name" value="DNase I-like"/>
    <property type="match status" value="1"/>
</dbReference>
<organism evidence="2 3">
    <name type="scientific">Araneus ventricosus</name>
    <name type="common">Orbweaver spider</name>
    <name type="synonym">Epeira ventricosa</name>
    <dbReference type="NCBI Taxonomy" id="182803"/>
    <lineage>
        <taxon>Eukaryota</taxon>
        <taxon>Metazoa</taxon>
        <taxon>Ecdysozoa</taxon>
        <taxon>Arthropoda</taxon>
        <taxon>Chelicerata</taxon>
        <taxon>Arachnida</taxon>
        <taxon>Araneae</taxon>
        <taxon>Araneomorphae</taxon>
        <taxon>Entelegynae</taxon>
        <taxon>Araneoidea</taxon>
        <taxon>Araneidae</taxon>
        <taxon>Araneus</taxon>
    </lineage>
</organism>
<dbReference type="AlphaFoldDB" id="A0A4Y2S2U9"/>
<accession>A0A4Y2S2U9</accession>
<reference evidence="2 3" key="1">
    <citation type="journal article" date="2019" name="Sci. Rep.">
        <title>Orb-weaving spider Araneus ventricosus genome elucidates the spidroin gene catalogue.</title>
        <authorList>
            <person name="Kono N."/>
            <person name="Nakamura H."/>
            <person name="Ohtoshi R."/>
            <person name="Moran D.A.P."/>
            <person name="Shinohara A."/>
            <person name="Yoshida Y."/>
            <person name="Fujiwara M."/>
            <person name="Mori M."/>
            <person name="Tomita M."/>
            <person name="Arakawa K."/>
        </authorList>
    </citation>
    <scope>NUCLEOTIDE SEQUENCE [LARGE SCALE GENOMIC DNA]</scope>
</reference>
<dbReference type="GO" id="GO:0003964">
    <property type="term" value="F:RNA-directed DNA polymerase activity"/>
    <property type="evidence" value="ECO:0007669"/>
    <property type="project" value="UniProtKB-KW"/>
</dbReference>
<evidence type="ECO:0000313" key="3">
    <source>
        <dbReference type="Proteomes" id="UP000499080"/>
    </source>
</evidence>
<sequence>MSYIVCEGAGRECILRHCDKCPSKDNLVQFLQSKFEDYDDEDIVEYNQWVSTDRTEMIRYSTSVGELIEKLVEKLNKLIPHSYIAKSQASFFKNLKGTASSNTAVVSMDFSENYAFTIQDEAQGYHWNSNSCTIHPVMIHCKDTSNVKLIIPLCIISDDLKHDVILPNSQQITVSSIYRPPHGIISTDELNRIFNSNNKCIAVGDFNAKHSAWSLGRRNQNGNIINDYICNNNLILLAPPEPTHFPHNGNNPSTLDFGVLKNFSSGDATSLNELCSDHNPVSFEIDINANIPAITKTLKTTNWMKFYDITKEAIPGNPSINSTKDIDEVINKITAVILTAINQSSKAKIINGPHRKLPPRITNKITLRNQIKKRWQITYDPRFKRKSTQLTNEIKADINQYDQDSWTEWLLSLNQEDLSIYNATRKYSRKFHKIPPILDTDGLKYTPLGKANAFKYSLENSFQTNPEPYDNRHISEVNRAVQHFLNSM</sequence>
<keyword evidence="3" id="KW-1185">Reference proteome</keyword>
<keyword evidence="2" id="KW-0808">Transferase</keyword>
<keyword evidence="2" id="KW-0548">Nucleotidyltransferase</keyword>
<comment type="caution">
    <text evidence="2">The sequence shown here is derived from an EMBL/GenBank/DDBJ whole genome shotgun (WGS) entry which is preliminary data.</text>
</comment>
<dbReference type="PANTHER" id="PTHR46601">
    <property type="entry name" value="ULP_PROTEASE DOMAIN-CONTAINING PROTEIN"/>
    <property type="match status" value="1"/>
</dbReference>
<protein>
    <submittedName>
        <fullName evidence="2">Putative RNA-directed DNA polymerase from transposon X-element</fullName>
    </submittedName>
</protein>
<dbReference type="Pfam" id="PF14529">
    <property type="entry name" value="Exo_endo_phos_2"/>
    <property type="match status" value="1"/>
</dbReference>
<dbReference type="OrthoDB" id="10062343at2759"/>
<evidence type="ECO:0000313" key="2">
    <source>
        <dbReference type="EMBL" id="GBN82321.1"/>
    </source>
</evidence>
<keyword evidence="2" id="KW-0695">RNA-directed DNA polymerase</keyword>
<feature type="domain" description="Endonuclease/exonuclease/phosphatase" evidence="1">
    <location>
        <begin position="172"/>
        <end position="281"/>
    </location>
</feature>
<proteinExistence type="predicted"/>
<dbReference type="EMBL" id="BGPR01019574">
    <property type="protein sequence ID" value="GBN82321.1"/>
    <property type="molecule type" value="Genomic_DNA"/>
</dbReference>
<dbReference type="PANTHER" id="PTHR46601:SF1">
    <property type="entry name" value="ADF-H DOMAIN-CONTAINING PROTEIN"/>
    <property type="match status" value="1"/>
</dbReference>
<evidence type="ECO:0000259" key="1">
    <source>
        <dbReference type="Pfam" id="PF14529"/>
    </source>
</evidence>
<dbReference type="InterPro" id="IPR005135">
    <property type="entry name" value="Endo/exonuclease/phosphatase"/>
</dbReference>
<gene>
    <name evidence="2" type="primary">X-elementORF2_639</name>
    <name evidence="2" type="ORF">AVEN_148986_1</name>
</gene>
<feature type="non-terminal residue" evidence="2">
    <location>
        <position position="488"/>
    </location>
</feature>
<dbReference type="Proteomes" id="UP000499080">
    <property type="component" value="Unassembled WGS sequence"/>
</dbReference>
<dbReference type="InterPro" id="IPR036691">
    <property type="entry name" value="Endo/exonu/phosph_ase_sf"/>
</dbReference>
<name>A0A4Y2S2U9_ARAVE</name>
<dbReference type="Gene3D" id="3.60.10.10">
    <property type="entry name" value="Endonuclease/exonuclease/phosphatase"/>
    <property type="match status" value="1"/>
</dbReference>